<evidence type="ECO:0000256" key="3">
    <source>
        <dbReference type="ARBA" id="ARBA00022475"/>
    </source>
</evidence>
<gene>
    <name evidence="10" type="ORF">KCH_43720</name>
</gene>
<dbReference type="Pfam" id="PF02687">
    <property type="entry name" value="FtsX"/>
    <property type="match status" value="1"/>
</dbReference>
<feature type="region of interest" description="Disordered" evidence="7">
    <location>
        <begin position="326"/>
        <end position="375"/>
    </location>
</feature>
<feature type="compositionally biased region" description="Polar residues" evidence="7">
    <location>
        <begin position="366"/>
        <end position="375"/>
    </location>
</feature>
<feature type="compositionally biased region" description="Pro residues" evidence="7">
    <location>
        <begin position="532"/>
        <end position="552"/>
    </location>
</feature>
<evidence type="ECO:0000256" key="6">
    <source>
        <dbReference type="ARBA" id="ARBA00023136"/>
    </source>
</evidence>
<protein>
    <submittedName>
        <fullName evidence="10">Triacylglycerol lipase</fullName>
        <ecNumber evidence="10">3.1.1.3</ecNumber>
    </submittedName>
</protein>
<name>A0A066YQC3_9ACTN</name>
<dbReference type="HOGENOM" id="CLU_378026_0_0_11"/>
<feature type="region of interest" description="Disordered" evidence="7">
    <location>
        <begin position="593"/>
        <end position="720"/>
    </location>
</feature>
<dbReference type="PANTHER" id="PTHR30489:SF0">
    <property type="entry name" value="LIPOPROTEIN-RELEASING SYSTEM TRANSMEMBRANE PROTEIN LOLE"/>
    <property type="match status" value="1"/>
</dbReference>
<evidence type="ECO:0000259" key="9">
    <source>
        <dbReference type="Pfam" id="PF02687"/>
    </source>
</evidence>
<keyword evidence="5 8" id="KW-1133">Transmembrane helix</keyword>
<evidence type="ECO:0000313" key="10">
    <source>
        <dbReference type="EMBL" id="KDN83723.1"/>
    </source>
</evidence>
<evidence type="ECO:0000256" key="8">
    <source>
        <dbReference type="SAM" id="Phobius"/>
    </source>
</evidence>
<organism evidence="10 11">
    <name type="scientific">Kitasatospora cheerisanensis KCTC 2395</name>
    <dbReference type="NCBI Taxonomy" id="1348663"/>
    <lineage>
        <taxon>Bacteria</taxon>
        <taxon>Bacillati</taxon>
        <taxon>Actinomycetota</taxon>
        <taxon>Actinomycetes</taxon>
        <taxon>Kitasatosporales</taxon>
        <taxon>Streptomycetaceae</taxon>
        <taxon>Kitasatospora</taxon>
    </lineage>
</organism>
<comment type="subcellular location">
    <subcellularLocation>
        <location evidence="1">Cell membrane</location>
        <topology evidence="1">Multi-pass membrane protein</topology>
    </subcellularLocation>
</comment>
<keyword evidence="4 8" id="KW-0812">Transmembrane</keyword>
<feature type="region of interest" description="Disordered" evidence="7">
    <location>
        <begin position="486"/>
        <end position="580"/>
    </location>
</feature>
<feature type="compositionally biased region" description="Basic residues" evidence="7">
    <location>
        <begin position="627"/>
        <end position="641"/>
    </location>
</feature>
<dbReference type="Proteomes" id="UP000027178">
    <property type="component" value="Unassembled WGS sequence"/>
</dbReference>
<evidence type="ECO:0000256" key="4">
    <source>
        <dbReference type="ARBA" id="ARBA00022692"/>
    </source>
</evidence>
<sequence length="733" mass="76329">MEHPGDLNRSELVARPGELYQQLDAAQVVAGLAPQTPSAEQAAARKAAWLVRLPAGASLGWEQVRELNRHGYTLASRQVAAHPPADAMARQEAVGSADARERRLMTVATTAAMALLEVALLAGPAFAVGARRARRQLALLGAVGGRPGHVRAVVLGGGLVLGAAGAALGAALGAGLVAVLRTPIEEWGGSRFGQLTLRPSDLAAILAVGVVTALLAALLPALQAGRREVLDGLTDRDPVRRSGRWTPLLGLAAVLAGAALALYGAVLAPTGGMPVLAGLSTRTLSVLTGATLAELGLLLFTPALLALLGRLARLLPVGPRLALRDAARHRSRTGPRSPRCSPPSPEPSRSACTPPAPRPRTAPPTGWNSPSAPSGSPCTATPAPCRNCAPPSSRTSPTSANAPTCTRRSTCSARAAWAWCTPRAGSATARPSPTRPWSARPRCCATCWRCATAPPRRRCSTGRPWSPTRPTCTTARRCCGCRATARRCGRSPSTPSWSSAPPGSATRRWWSRPRRSAGSACRSRRPGRSGCPPGPSPTRPSSGPPPPSPGSPRTPSSGWSAATGRRTAWCGSPSAASPPWWCSARPWSPPRWPPPTPAANAPCSPRSAPAPDPAHRLRAAGRPDRPARRRPRHDQRLRSRVRPAALPGGRGDRRAAGAEPRRRAVGDGRAARGGAAAAGRTARRAAPGRPGRLARAGLTTGTRRRGPEGAVPTERSRRRGMARIGRSAIYVVV</sequence>
<comment type="similarity">
    <text evidence="2">Belongs to the ABC-4 integral membrane protein family. LolC/E subfamily.</text>
</comment>
<dbReference type="EMBL" id="JNBY01000094">
    <property type="protein sequence ID" value="KDN83723.1"/>
    <property type="molecule type" value="Genomic_DNA"/>
</dbReference>
<dbReference type="PANTHER" id="PTHR30489">
    <property type="entry name" value="LIPOPROTEIN-RELEASING SYSTEM TRANSMEMBRANE PROTEIN LOLE"/>
    <property type="match status" value="1"/>
</dbReference>
<dbReference type="eggNOG" id="COG0577">
    <property type="taxonomic scope" value="Bacteria"/>
</dbReference>
<dbReference type="GO" id="GO:0098797">
    <property type="term" value="C:plasma membrane protein complex"/>
    <property type="evidence" value="ECO:0007669"/>
    <property type="project" value="TreeGrafter"/>
</dbReference>
<feature type="transmembrane region" description="Helical" evidence="8">
    <location>
        <begin position="245"/>
        <end position="266"/>
    </location>
</feature>
<feature type="transmembrane region" description="Helical" evidence="8">
    <location>
        <begin position="202"/>
        <end position="224"/>
    </location>
</feature>
<evidence type="ECO:0000256" key="5">
    <source>
        <dbReference type="ARBA" id="ARBA00022989"/>
    </source>
</evidence>
<evidence type="ECO:0000313" key="11">
    <source>
        <dbReference type="Proteomes" id="UP000027178"/>
    </source>
</evidence>
<comment type="caution">
    <text evidence="10">The sequence shown here is derived from an EMBL/GenBank/DDBJ whole genome shotgun (WGS) entry which is preliminary data.</text>
</comment>
<dbReference type="InterPro" id="IPR003838">
    <property type="entry name" value="ABC3_permease_C"/>
</dbReference>
<dbReference type="AlphaFoldDB" id="A0A066YQC3"/>
<feature type="compositionally biased region" description="Basic and acidic residues" evidence="7">
    <location>
        <begin position="650"/>
        <end position="670"/>
    </location>
</feature>
<evidence type="ECO:0000256" key="2">
    <source>
        <dbReference type="ARBA" id="ARBA00005236"/>
    </source>
</evidence>
<evidence type="ECO:0000256" key="7">
    <source>
        <dbReference type="SAM" id="MobiDB-lite"/>
    </source>
</evidence>
<evidence type="ECO:0000256" key="1">
    <source>
        <dbReference type="ARBA" id="ARBA00004651"/>
    </source>
</evidence>
<dbReference type="GO" id="GO:0044874">
    <property type="term" value="P:lipoprotein localization to outer membrane"/>
    <property type="evidence" value="ECO:0007669"/>
    <property type="project" value="TreeGrafter"/>
</dbReference>
<feature type="transmembrane region" description="Helical" evidence="8">
    <location>
        <begin position="152"/>
        <end position="182"/>
    </location>
</feature>
<keyword evidence="11" id="KW-1185">Reference proteome</keyword>
<dbReference type="GO" id="GO:0004806">
    <property type="term" value="F:triacylglycerol lipase activity"/>
    <property type="evidence" value="ECO:0007669"/>
    <property type="project" value="UniProtKB-EC"/>
</dbReference>
<feature type="transmembrane region" description="Helical" evidence="8">
    <location>
        <begin position="111"/>
        <end position="131"/>
    </location>
</feature>
<feature type="domain" description="ABC3 transporter permease C-terminal" evidence="9">
    <location>
        <begin position="114"/>
        <end position="228"/>
    </location>
</feature>
<feature type="compositionally biased region" description="Low complexity" evidence="7">
    <location>
        <begin position="672"/>
        <end position="701"/>
    </location>
</feature>
<feature type="compositionally biased region" description="Low complexity" evidence="7">
    <location>
        <begin position="490"/>
        <end position="506"/>
    </location>
</feature>
<keyword evidence="6 8" id="KW-0472">Membrane</keyword>
<keyword evidence="10" id="KW-0378">Hydrolase</keyword>
<accession>A0A066YQC3</accession>
<keyword evidence="3" id="KW-1003">Cell membrane</keyword>
<reference evidence="10 11" key="1">
    <citation type="submission" date="2014-05" db="EMBL/GenBank/DDBJ databases">
        <title>Draft Genome Sequence of Kitasatospora cheerisanensis KCTC 2395.</title>
        <authorList>
            <person name="Nam D.H."/>
        </authorList>
    </citation>
    <scope>NUCLEOTIDE SEQUENCE [LARGE SCALE GENOMIC DNA]</scope>
    <source>
        <strain evidence="10 11">KCTC 2395</strain>
    </source>
</reference>
<proteinExistence type="inferred from homology"/>
<dbReference type="EC" id="3.1.1.3" evidence="10"/>
<dbReference type="InterPro" id="IPR051447">
    <property type="entry name" value="Lipoprotein-release_system"/>
</dbReference>